<keyword evidence="4" id="KW-1185">Reference proteome</keyword>
<dbReference type="GeneID" id="9046783"/>
<dbReference type="InParanoid" id="C5KVQ7"/>
<sequence length="518" mass="58636">MPSSTSSHHQQQQSAPTVGSSSTQPINATEAFQARIKKYGTVGLGIIPDSLGALHLAETLQSTNTNDNDGINTRQDFLQLLGDVAEYHINSRKRIADFARDLIKKDSGYESFTFRQLYDMLLQLGQWKDPAEEKGITDKDIQTLAMKYDDDEINEAGERMMLAQQGGISVPPVNANKEVADSIDKKKVIAIHKYMNKTFLRLVATFKKIPQEERYSMIPKVTLKVYSEFHIDADDLEMAVQRMEKELEEDKSYQQLLEDEFEKMMELVYEQNVSTRKVWAQLYDMLFSPRVDSECRRPNHHKIDIKTAYREFVKHTKENSKAMKAAGYPELDPLELGDLYGRYKDNDKIHRLWIKSSCDLAAYLQVMMVAARSNGQMPPPHPPPSSVIKRVKNITASQVVAMQNCLTTCLGLIKTMMQAAVEDSPEDQVFDIQYALPFAQGVASIAIEKEDCGKGLTGEDLTIAGMMHSSVLQRDMKFMENSMKQQQYMSDIMEMCGGIKPSGGLHQQQQQPNNCTIM</sequence>
<feature type="region of interest" description="Disordered" evidence="2">
    <location>
        <begin position="1"/>
        <end position="25"/>
    </location>
</feature>
<dbReference type="OMA" id="FARCTEQ"/>
<dbReference type="EMBL" id="GG676694">
    <property type="protein sequence ID" value="EER11442.1"/>
    <property type="molecule type" value="Genomic_DNA"/>
</dbReference>
<dbReference type="OrthoDB" id="415865at2759"/>
<protein>
    <submittedName>
        <fullName evidence="3">Uncharacterized protein</fullName>
    </submittedName>
</protein>
<evidence type="ECO:0000256" key="1">
    <source>
        <dbReference type="SAM" id="Coils"/>
    </source>
</evidence>
<dbReference type="RefSeq" id="XP_002779647.1">
    <property type="nucleotide sequence ID" value="XM_002779601.1"/>
</dbReference>
<feature type="compositionally biased region" description="Low complexity" evidence="2">
    <location>
        <begin position="1"/>
        <end position="14"/>
    </location>
</feature>
<gene>
    <name evidence="3" type="ORF">Pmar_PMAR011108</name>
</gene>
<dbReference type="AlphaFoldDB" id="C5KVQ7"/>
<evidence type="ECO:0000313" key="4">
    <source>
        <dbReference type="Proteomes" id="UP000007800"/>
    </source>
</evidence>
<name>C5KVQ7_PERM5</name>
<reference evidence="3 4" key="1">
    <citation type="submission" date="2008-07" db="EMBL/GenBank/DDBJ databases">
        <authorList>
            <person name="El-Sayed N."/>
            <person name="Caler E."/>
            <person name="Inman J."/>
            <person name="Amedeo P."/>
            <person name="Hass B."/>
            <person name="Wortman J."/>
        </authorList>
    </citation>
    <scope>NUCLEOTIDE SEQUENCE [LARGE SCALE GENOMIC DNA]</scope>
    <source>
        <strain evidence="4">ATCC 50983 / TXsc</strain>
    </source>
</reference>
<feature type="compositionally biased region" description="Polar residues" evidence="2">
    <location>
        <begin position="15"/>
        <end position="25"/>
    </location>
</feature>
<proteinExistence type="predicted"/>
<evidence type="ECO:0000256" key="2">
    <source>
        <dbReference type="SAM" id="MobiDB-lite"/>
    </source>
</evidence>
<organism evidence="4">
    <name type="scientific">Perkinsus marinus (strain ATCC 50983 / TXsc)</name>
    <dbReference type="NCBI Taxonomy" id="423536"/>
    <lineage>
        <taxon>Eukaryota</taxon>
        <taxon>Sar</taxon>
        <taxon>Alveolata</taxon>
        <taxon>Perkinsozoa</taxon>
        <taxon>Perkinsea</taxon>
        <taxon>Perkinsida</taxon>
        <taxon>Perkinsidae</taxon>
        <taxon>Perkinsus</taxon>
    </lineage>
</organism>
<accession>C5KVQ7</accession>
<feature type="coiled-coil region" evidence="1">
    <location>
        <begin position="226"/>
        <end position="260"/>
    </location>
</feature>
<evidence type="ECO:0000313" key="3">
    <source>
        <dbReference type="EMBL" id="EER11442.1"/>
    </source>
</evidence>
<dbReference type="Proteomes" id="UP000007800">
    <property type="component" value="Unassembled WGS sequence"/>
</dbReference>
<keyword evidence="1" id="KW-0175">Coiled coil</keyword>